<gene>
    <name evidence="1" type="ORF">CGLO_08071</name>
</gene>
<proteinExistence type="predicted"/>
<name>T0LKX6_COLGC</name>
<comment type="caution">
    <text evidence="1">The sequence shown here is derived from an EMBL/GenBank/DDBJ whole genome shotgun (WGS) entry which is preliminary data.</text>
</comment>
<dbReference type="EMBL" id="AMYD01001622">
    <property type="protein sequence ID" value="EQB52311.1"/>
    <property type="molecule type" value="Genomic_DNA"/>
</dbReference>
<dbReference type="HOGENOM" id="CLU_2196754_0_0_1"/>
<evidence type="ECO:0000313" key="1">
    <source>
        <dbReference type="EMBL" id="EQB52311.1"/>
    </source>
</evidence>
<sequence>MAGYYDADRDRYRLVSLRVAGSAEAIVMIVSNAPRGSVEAAVAATVWFTMRARPRLSVTGAQAEDASCDTCRIMDMTRALSPLPCKRQTIEGEYFTTEPDPKRSAFRS</sequence>
<reference evidence="2" key="1">
    <citation type="journal article" date="2013" name="Mol. Plant Microbe Interact.">
        <title>Global aspects of pacC regulation of pathogenicity genes in Colletotrichum gloeosporioides as revealed by transcriptome analysis.</title>
        <authorList>
            <person name="Alkan N."/>
            <person name="Meng X."/>
            <person name="Friedlander G."/>
            <person name="Reuveni E."/>
            <person name="Sukno S."/>
            <person name="Sherman A."/>
            <person name="Thon M."/>
            <person name="Fluhr R."/>
            <person name="Prusky D."/>
        </authorList>
    </citation>
    <scope>NUCLEOTIDE SEQUENCE [LARGE SCALE GENOMIC DNA]</scope>
    <source>
        <strain evidence="2">Cg-14</strain>
    </source>
</reference>
<dbReference type="AlphaFoldDB" id="T0LKX6"/>
<accession>T0LKX6</accession>
<organism evidence="1 2">
    <name type="scientific">Colletotrichum gloeosporioides (strain Cg-14)</name>
    <name type="common">Anthracnose fungus</name>
    <name type="synonym">Glomerella cingulata</name>
    <dbReference type="NCBI Taxonomy" id="1237896"/>
    <lineage>
        <taxon>Eukaryota</taxon>
        <taxon>Fungi</taxon>
        <taxon>Dikarya</taxon>
        <taxon>Ascomycota</taxon>
        <taxon>Pezizomycotina</taxon>
        <taxon>Sordariomycetes</taxon>
        <taxon>Hypocreomycetidae</taxon>
        <taxon>Glomerellales</taxon>
        <taxon>Glomerellaceae</taxon>
        <taxon>Colletotrichum</taxon>
        <taxon>Colletotrichum gloeosporioides species complex</taxon>
    </lineage>
</organism>
<dbReference type="OrthoDB" id="10394514at2759"/>
<protein>
    <submittedName>
        <fullName evidence="1">Uncharacterized protein</fullName>
    </submittedName>
</protein>
<dbReference type="Proteomes" id="UP000015530">
    <property type="component" value="Unassembled WGS sequence"/>
</dbReference>
<evidence type="ECO:0000313" key="2">
    <source>
        <dbReference type="Proteomes" id="UP000015530"/>
    </source>
</evidence>